<reference evidence="2" key="1">
    <citation type="submission" date="2021-03" db="EMBL/GenBank/DDBJ databases">
        <title>Draft genome sequence of rust myrtle Austropuccinia psidii MF-1, a brazilian biotype.</title>
        <authorList>
            <person name="Quecine M.C."/>
            <person name="Pachon D.M.R."/>
            <person name="Bonatelli M.L."/>
            <person name="Correr F.H."/>
            <person name="Franceschini L.M."/>
            <person name="Leite T.F."/>
            <person name="Margarido G.R.A."/>
            <person name="Almeida C.A."/>
            <person name="Ferrarezi J.A."/>
            <person name="Labate C.A."/>
        </authorList>
    </citation>
    <scope>NUCLEOTIDE SEQUENCE</scope>
    <source>
        <strain evidence="2">MF-1</strain>
    </source>
</reference>
<name>A0A9Q3DJB2_9BASI</name>
<dbReference type="EMBL" id="AVOT02017167">
    <property type="protein sequence ID" value="MBW0503077.1"/>
    <property type="molecule type" value="Genomic_DNA"/>
</dbReference>
<feature type="domain" description="Integrase zinc-binding" evidence="1">
    <location>
        <begin position="125"/>
        <end position="173"/>
    </location>
</feature>
<dbReference type="Gene3D" id="1.10.340.70">
    <property type="match status" value="1"/>
</dbReference>
<dbReference type="InterPro" id="IPR041588">
    <property type="entry name" value="Integrase_H2C2"/>
</dbReference>
<protein>
    <recommendedName>
        <fullName evidence="1">Integrase zinc-binding domain-containing protein</fullName>
    </recommendedName>
</protein>
<keyword evidence="3" id="KW-1185">Reference proteome</keyword>
<dbReference type="AlphaFoldDB" id="A0A9Q3DJB2"/>
<accession>A0A9Q3DJB2</accession>
<evidence type="ECO:0000313" key="3">
    <source>
        <dbReference type="Proteomes" id="UP000765509"/>
    </source>
</evidence>
<dbReference type="Proteomes" id="UP000765509">
    <property type="component" value="Unassembled WGS sequence"/>
</dbReference>
<evidence type="ECO:0000313" key="2">
    <source>
        <dbReference type="EMBL" id="MBW0503077.1"/>
    </source>
</evidence>
<evidence type="ECO:0000259" key="1">
    <source>
        <dbReference type="Pfam" id="PF17921"/>
    </source>
</evidence>
<gene>
    <name evidence="2" type="ORF">O181_042792</name>
</gene>
<proteinExistence type="predicted"/>
<sequence>MNIVHKSGNIHKNSDGLNNWELPNTPDNHAYVPENAEPQILIQGVNMTDLRTEYFEEIRESYKQDKNCHLITSPLDKDSKYEALANSSHDIWKSSYENGRFHLFDFNLYHISKHTCVMVLCSRMLLNKILLECNDNIYSGNLSENRKMKRIKTCAWWASWRKDVIDHCHSCDRGHEANKATCERFGLMIHIKEPSIPWEMAHMNLVTTLPPGSKKSYNACLLIVDRYRKTAIFLPCHKD</sequence>
<dbReference type="Pfam" id="PF17921">
    <property type="entry name" value="Integrase_H2C2"/>
    <property type="match status" value="1"/>
</dbReference>
<organism evidence="2 3">
    <name type="scientific">Austropuccinia psidii MF-1</name>
    <dbReference type="NCBI Taxonomy" id="1389203"/>
    <lineage>
        <taxon>Eukaryota</taxon>
        <taxon>Fungi</taxon>
        <taxon>Dikarya</taxon>
        <taxon>Basidiomycota</taxon>
        <taxon>Pucciniomycotina</taxon>
        <taxon>Pucciniomycetes</taxon>
        <taxon>Pucciniales</taxon>
        <taxon>Sphaerophragmiaceae</taxon>
        <taxon>Austropuccinia</taxon>
    </lineage>
</organism>
<comment type="caution">
    <text evidence="2">The sequence shown here is derived from an EMBL/GenBank/DDBJ whole genome shotgun (WGS) entry which is preliminary data.</text>
</comment>
<dbReference type="OrthoDB" id="2273864at2759"/>